<name>A0A080M556_9PROT</name>
<keyword evidence="3" id="KW-1185">Reference proteome</keyword>
<reference evidence="2" key="1">
    <citation type="submission" date="2014-02" db="EMBL/GenBank/DDBJ databases">
        <title>Expanding our view of genomic diversity in Candidatus Accumulibacter clades.</title>
        <authorList>
            <person name="Skennerton C.T."/>
            <person name="Barr J.J."/>
            <person name="Slater F.R."/>
            <person name="Bond P.L."/>
            <person name="Tyson G.W."/>
        </authorList>
    </citation>
    <scope>NUCLEOTIDE SEQUENCE [LARGE SCALE GENOMIC DNA]</scope>
</reference>
<dbReference type="InterPro" id="IPR037119">
    <property type="entry name" value="Haem_oxidase_HugZ-like_sf"/>
</dbReference>
<evidence type="ECO:0000313" key="3">
    <source>
        <dbReference type="Proteomes" id="UP000021315"/>
    </source>
</evidence>
<comment type="caution">
    <text evidence="2">The sequence shown here is derived from an EMBL/GenBank/DDBJ whole genome shotgun (WGS) entry which is preliminary data.</text>
</comment>
<dbReference type="Pfam" id="PF01243">
    <property type="entry name" value="PNPOx_N"/>
    <property type="match status" value="1"/>
</dbReference>
<evidence type="ECO:0000313" key="2">
    <source>
        <dbReference type="EMBL" id="KFB75600.1"/>
    </source>
</evidence>
<sequence length="216" mass="23665">MRISTPHAVHLLHAAPFATLATQAINFPGHPYATPVPNVPDAAHCPLLLVSALAEHTKNLLADPKVSLSYVEPRSTDVQAAARLTLVGDAERLDPDDELVEHYLRYQPDSAHYLELDFMFFRVVPKRLRFIEGIGRMGWIEAADWSLLPALDADSERAALQELTGRLPDGVTVLGIDTFGIDLRRGEQRARHAFGEPWASPAVLAAMIGHWAAGLA</sequence>
<dbReference type="GO" id="GO:0005737">
    <property type="term" value="C:cytoplasm"/>
    <property type="evidence" value="ECO:0007669"/>
    <property type="project" value="UniProtKB-ARBA"/>
</dbReference>
<accession>A0A080M556</accession>
<dbReference type="Gene3D" id="2.30.110.10">
    <property type="entry name" value="Electron Transport, Fmn-binding Protein, Chain A"/>
    <property type="match status" value="1"/>
</dbReference>
<feature type="domain" description="Pyridoxamine 5'-phosphate oxidase N-terminal" evidence="1">
    <location>
        <begin position="6"/>
        <end position="112"/>
    </location>
</feature>
<gene>
    <name evidence="2" type="ORF">AW06_003371</name>
</gene>
<dbReference type="SUPFAM" id="SSF50475">
    <property type="entry name" value="FMN-binding split barrel"/>
    <property type="match status" value="1"/>
</dbReference>
<protein>
    <submittedName>
        <fullName evidence="2">Heme utilization protein HutZ</fullName>
    </submittedName>
</protein>
<dbReference type="InterPro" id="IPR012349">
    <property type="entry name" value="Split_barrel_FMN-bd"/>
</dbReference>
<dbReference type="PANTHER" id="PTHR13343:SF17">
    <property type="entry name" value="CELLULAR REPRESSOR OF E1A-STIMULATED GENES, ISOFORM A"/>
    <property type="match status" value="1"/>
</dbReference>
<dbReference type="PANTHER" id="PTHR13343">
    <property type="entry name" value="CREG1 PROTEIN"/>
    <property type="match status" value="1"/>
</dbReference>
<dbReference type="Gene3D" id="3.20.180.10">
    <property type="entry name" value="PNP-oxidase-like"/>
    <property type="match status" value="1"/>
</dbReference>
<dbReference type="InterPro" id="IPR011576">
    <property type="entry name" value="Pyridox_Oxase_N"/>
</dbReference>
<dbReference type="EMBL" id="JDST02000081">
    <property type="protein sequence ID" value="KFB75600.1"/>
    <property type="molecule type" value="Genomic_DNA"/>
</dbReference>
<proteinExistence type="predicted"/>
<dbReference type="AlphaFoldDB" id="A0A080M556"/>
<dbReference type="RefSeq" id="WP_034951635.1">
    <property type="nucleotide sequence ID" value="NZ_JDST02000081.1"/>
</dbReference>
<evidence type="ECO:0000259" key="1">
    <source>
        <dbReference type="Pfam" id="PF01243"/>
    </source>
</evidence>
<dbReference type="STRING" id="1453999.AW06_003371"/>
<dbReference type="Proteomes" id="UP000021315">
    <property type="component" value="Unassembled WGS sequence"/>
</dbReference>
<organism evidence="2 3">
    <name type="scientific">Candidatus Accumulibacter cognatus</name>
    <dbReference type="NCBI Taxonomy" id="2954383"/>
    <lineage>
        <taxon>Bacteria</taxon>
        <taxon>Pseudomonadati</taxon>
        <taxon>Pseudomonadota</taxon>
        <taxon>Betaproteobacteria</taxon>
        <taxon>Candidatus Accumulibacter</taxon>
    </lineage>
</organism>